<dbReference type="AlphaFoldDB" id="A0A0F6W172"/>
<gene>
    <name evidence="1" type="ORF">DB32_002005</name>
</gene>
<evidence type="ECO:0000313" key="1">
    <source>
        <dbReference type="EMBL" id="AKF04856.1"/>
    </source>
</evidence>
<dbReference type="EMBL" id="CP011125">
    <property type="protein sequence ID" value="AKF04856.1"/>
    <property type="molecule type" value="Genomic_DNA"/>
</dbReference>
<protein>
    <recommendedName>
        <fullName evidence="3">(2Fe-2S)-binding protein</fullName>
    </recommendedName>
</protein>
<accession>A0A0F6W172</accession>
<organism evidence="1 2">
    <name type="scientific">Sandaracinus amylolyticus</name>
    <dbReference type="NCBI Taxonomy" id="927083"/>
    <lineage>
        <taxon>Bacteria</taxon>
        <taxon>Pseudomonadati</taxon>
        <taxon>Myxococcota</taxon>
        <taxon>Polyangia</taxon>
        <taxon>Polyangiales</taxon>
        <taxon>Sandaracinaceae</taxon>
        <taxon>Sandaracinus</taxon>
    </lineage>
</organism>
<dbReference type="RefSeq" id="WP_053232153.1">
    <property type="nucleotide sequence ID" value="NZ_CP011125.1"/>
</dbReference>
<name>A0A0F6W172_9BACT</name>
<proteinExistence type="predicted"/>
<dbReference type="STRING" id="927083.DB32_002005"/>
<dbReference type="KEGG" id="samy:DB32_002005"/>
<evidence type="ECO:0008006" key="3">
    <source>
        <dbReference type="Google" id="ProtNLM"/>
    </source>
</evidence>
<sequence length="69" mass="7745">MTAARDVDDVITDALRELGLPEDLRDEVRARVDAPDETWRTCCGGFCDPCVTVIARAVDRVRALRRERG</sequence>
<keyword evidence="2" id="KW-1185">Reference proteome</keyword>
<dbReference type="OrthoDB" id="5519441at2"/>
<reference evidence="1 2" key="1">
    <citation type="submission" date="2015-03" db="EMBL/GenBank/DDBJ databases">
        <title>Genome assembly of Sandaracinus amylolyticus DSM 53668.</title>
        <authorList>
            <person name="Sharma G."/>
            <person name="Subramanian S."/>
        </authorList>
    </citation>
    <scope>NUCLEOTIDE SEQUENCE [LARGE SCALE GENOMIC DNA]</scope>
    <source>
        <strain evidence="1 2">DSM 53668</strain>
    </source>
</reference>
<evidence type="ECO:0000313" key="2">
    <source>
        <dbReference type="Proteomes" id="UP000034883"/>
    </source>
</evidence>
<dbReference type="Proteomes" id="UP000034883">
    <property type="component" value="Chromosome"/>
</dbReference>